<proteinExistence type="predicted"/>
<evidence type="ECO:0000256" key="1">
    <source>
        <dbReference type="SAM" id="Phobius"/>
    </source>
</evidence>
<gene>
    <name evidence="2" type="ORF">GCM10008906_25760</name>
</gene>
<dbReference type="Proteomes" id="UP001501510">
    <property type="component" value="Unassembled WGS sequence"/>
</dbReference>
<sequence length="98" mass="11247">MSDLHFWGNIAQILGSSSLIYSFFPQIYKLLKFKNSEGINLKYWTILTIGIACIGINLTINKVNIFIQITQWLNAVLALIVLILSNKYQIEKKEKNTL</sequence>
<evidence type="ECO:0000313" key="3">
    <source>
        <dbReference type="Proteomes" id="UP001501510"/>
    </source>
</evidence>
<dbReference type="RefSeq" id="WP_343762063.1">
    <property type="nucleotide sequence ID" value="NZ_BAAACG010000010.1"/>
</dbReference>
<protein>
    <submittedName>
        <fullName evidence="2">PQ-loop repeat-containing protein</fullName>
    </submittedName>
</protein>
<feature type="transmembrane region" description="Helical" evidence="1">
    <location>
        <begin position="6"/>
        <end position="31"/>
    </location>
</feature>
<dbReference type="Gene3D" id="1.20.1280.290">
    <property type="match status" value="1"/>
</dbReference>
<feature type="transmembrane region" description="Helical" evidence="1">
    <location>
        <begin position="66"/>
        <end position="85"/>
    </location>
</feature>
<accession>A0ABP3UUN7</accession>
<organism evidence="2 3">
    <name type="scientific">Clostridium oceanicum</name>
    <dbReference type="NCBI Taxonomy" id="1543"/>
    <lineage>
        <taxon>Bacteria</taxon>
        <taxon>Bacillati</taxon>
        <taxon>Bacillota</taxon>
        <taxon>Clostridia</taxon>
        <taxon>Eubacteriales</taxon>
        <taxon>Clostridiaceae</taxon>
        <taxon>Clostridium</taxon>
    </lineage>
</organism>
<keyword evidence="3" id="KW-1185">Reference proteome</keyword>
<keyword evidence="1" id="KW-0472">Membrane</keyword>
<comment type="caution">
    <text evidence="2">The sequence shown here is derived from an EMBL/GenBank/DDBJ whole genome shotgun (WGS) entry which is preliminary data.</text>
</comment>
<keyword evidence="1" id="KW-1133">Transmembrane helix</keyword>
<name>A0ABP3UUN7_9CLOT</name>
<feature type="transmembrane region" description="Helical" evidence="1">
    <location>
        <begin position="43"/>
        <end position="60"/>
    </location>
</feature>
<dbReference type="EMBL" id="BAAACG010000010">
    <property type="protein sequence ID" value="GAA0742799.1"/>
    <property type="molecule type" value="Genomic_DNA"/>
</dbReference>
<reference evidence="3" key="1">
    <citation type="journal article" date="2019" name="Int. J. Syst. Evol. Microbiol.">
        <title>The Global Catalogue of Microorganisms (GCM) 10K type strain sequencing project: providing services to taxonomists for standard genome sequencing and annotation.</title>
        <authorList>
            <consortium name="The Broad Institute Genomics Platform"/>
            <consortium name="The Broad Institute Genome Sequencing Center for Infectious Disease"/>
            <person name="Wu L."/>
            <person name="Ma J."/>
        </authorList>
    </citation>
    <scope>NUCLEOTIDE SEQUENCE [LARGE SCALE GENOMIC DNA]</scope>
    <source>
        <strain evidence="3">JCM 1407</strain>
    </source>
</reference>
<keyword evidence="1" id="KW-0812">Transmembrane</keyword>
<evidence type="ECO:0000313" key="2">
    <source>
        <dbReference type="EMBL" id="GAA0742799.1"/>
    </source>
</evidence>